<sequence>MSNTLFRYVFFRSLRSLLIALFVVTSIIMLVDFVEANRDLSADIDVSPFQLFALTVLKTPSLIEQTIPFVVLFGMLGAINGLNRRSELIVMRASGQSAWSIIRPALCLAGVVGIAWALIFNPLSSRMYDQFEVQSANWLGAGPKIFENDVWLRGGRVGQQTVIRANSVDLASRTISDATFFLMDVQPDGQTNFARRFDAERAQLITQGYWQLINVIENAPGEAIQRHDTISLPTSIDTEALKEQTNRNSRASFWSMPNTIRENESAGFSARELRLRFNRLLSLPVMLIAMTFIAAGVSMSLTREGGTLKLLITGAVLGFAVFFADSMVGAFGEVAVVPIYMAAWSVPLIVLLLGISHMARIEDG</sequence>
<proteinExistence type="predicted"/>
<feature type="transmembrane region" description="Helical" evidence="6">
    <location>
        <begin position="100"/>
        <end position="119"/>
    </location>
</feature>
<evidence type="ECO:0000256" key="3">
    <source>
        <dbReference type="ARBA" id="ARBA00022692"/>
    </source>
</evidence>
<dbReference type="EMBL" id="BSNK01000002">
    <property type="protein sequence ID" value="GLQ24914.1"/>
    <property type="molecule type" value="Genomic_DNA"/>
</dbReference>
<keyword evidence="4 6" id="KW-1133">Transmembrane helix</keyword>
<dbReference type="RefSeq" id="WP_284391899.1">
    <property type="nucleotide sequence ID" value="NZ_BSNK01000002.1"/>
</dbReference>
<name>A0ABQ5VE10_9PROT</name>
<gene>
    <name evidence="7" type="ORF">GCM10007853_27880</name>
</gene>
<organism evidence="7 8">
    <name type="scientific">Algimonas ampicilliniresistens</name>
    <dbReference type="NCBI Taxonomy" id="1298735"/>
    <lineage>
        <taxon>Bacteria</taxon>
        <taxon>Pseudomonadati</taxon>
        <taxon>Pseudomonadota</taxon>
        <taxon>Alphaproteobacteria</taxon>
        <taxon>Maricaulales</taxon>
        <taxon>Robiginitomaculaceae</taxon>
        <taxon>Algimonas</taxon>
    </lineage>
</organism>
<comment type="subcellular location">
    <subcellularLocation>
        <location evidence="1">Cell membrane</location>
        <topology evidence="1">Multi-pass membrane protein</topology>
    </subcellularLocation>
</comment>
<feature type="transmembrane region" description="Helical" evidence="6">
    <location>
        <begin position="337"/>
        <end position="355"/>
    </location>
</feature>
<evidence type="ECO:0000313" key="7">
    <source>
        <dbReference type="EMBL" id="GLQ24914.1"/>
    </source>
</evidence>
<accession>A0ABQ5VE10</accession>
<evidence type="ECO:0000256" key="1">
    <source>
        <dbReference type="ARBA" id="ARBA00004651"/>
    </source>
</evidence>
<dbReference type="PANTHER" id="PTHR33529:SF2">
    <property type="entry name" value="LIPOPOLYSACCHARIDE EXPORT SYSTEM PERMEASE PROTEIN LPTG"/>
    <property type="match status" value="1"/>
</dbReference>
<keyword evidence="2" id="KW-1003">Cell membrane</keyword>
<evidence type="ECO:0000313" key="8">
    <source>
        <dbReference type="Proteomes" id="UP001161391"/>
    </source>
</evidence>
<keyword evidence="5 6" id="KW-0472">Membrane</keyword>
<feature type="transmembrane region" description="Helical" evidence="6">
    <location>
        <begin position="280"/>
        <end position="298"/>
    </location>
</feature>
<evidence type="ECO:0000256" key="5">
    <source>
        <dbReference type="ARBA" id="ARBA00023136"/>
    </source>
</evidence>
<reference evidence="7" key="1">
    <citation type="journal article" date="2014" name="Int. J. Syst. Evol. Microbiol.">
        <title>Complete genome of a new Firmicutes species belonging to the dominant human colonic microbiota ('Ruminococcus bicirculans') reveals two chromosomes and a selective capacity to utilize plant glucans.</title>
        <authorList>
            <consortium name="NISC Comparative Sequencing Program"/>
            <person name="Wegmann U."/>
            <person name="Louis P."/>
            <person name="Goesmann A."/>
            <person name="Henrissat B."/>
            <person name="Duncan S.H."/>
            <person name="Flint H.J."/>
        </authorList>
    </citation>
    <scope>NUCLEOTIDE SEQUENCE</scope>
    <source>
        <strain evidence="7">NBRC 108219</strain>
    </source>
</reference>
<evidence type="ECO:0000256" key="2">
    <source>
        <dbReference type="ARBA" id="ARBA00022475"/>
    </source>
</evidence>
<evidence type="ECO:0000256" key="6">
    <source>
        <dbReference type="SAM" id="Phobius"/>
    </source>
</evidence>
<keyword evidence="8" id="KW-1185">Reference proteome</keyword>
<dbReference type="Pfam" id="PF03739">
    <property type="entry name" value="LptF_LptG"/>
    <property type="match status" value="1"/>
</dbReference>
<evidence type="ECO:0000256" key="4">
    <source>
        <dbReference type="ARBA" id="ARBA00022989"/>
    </source>
</evidence>
<keyword evidence="3 6" id="KW-0812">Transmembrane</keyword>
<protein>
    <submittedName>
        <fullName evidence="7">LPS export ABC transporter permease LptG</fullName>
    </submittedName>
</protein>
<dbReference type="InterPro" id="IPR005495">
    <property type="entry name" value="LptG/LptF_permease"/>
</dbReference>
<feature type="transmembrane region" description="Helical" evidence="6">
    <location>
        <begin position="60"/>
        <end position="79"/>
    </location>
</feature>
<reference evidence="7" key="2">
    <citation type="submission" date="2023-01" db="EMBL/GenBank/DDBJ databases">
        <title>Draft genome sequence of Algimonas ampicilliniresistens strain NBRC 108219.</title>
        <authorList>
            <person name="Sun Q."/>
            <person name="Mori K."/>
        </authorList>
    </citation>
    <scope>NUCLEOTIDE SEQUENCE</scope>
    <source>
        <strain evidence="7">NBRC 108219</strain>
    </source>
</reference>
<dbReference type="PANTHER" id="PTHR33529">
    <property type="entry name" value="SLR0882 PROTEIN-RELATED"/>
    <property type="match status" value="1"/>
</dbReference>
<dbReference type="Proteomes" id="UP001161391">
    <property type="component" value="Unassembled WGS sequence"/>
</dbReference>
<comment type="caution">
    <text evidence="7">The sequence shown here is derived from an EMBL/GenBank/DDBJ whole genome shotgun (WGS) entry which is preliminary data.</text>
</comment>
<feature type="transmembrane region" description="Helical" evidence="6">
    <location>
        <begin position="310"/>
        <end position="331"/>
    </location>
</feature>